<name>A0ABT7EAI7_9FIRM</name>
<organism evidence="6 7">
    <name type="scientific">Romboutsia sedimentorum</name>
    <dbReference type="NCBI Taxonomy" id="1368474"/>
    <lineage>
        <taxon>Bacteria</taxon>
        <taxon>Bacillati</taxon>
        <taxon>Bacillota</taxon>
        <taxon>Clostridia</taxon>
        <taxon>Peptostreptococcales</taxon>
        <taxon>Peptostreptococcaceae</taxon>
        <taxon>Romboutsia</taxon>
    </lineage>
</organism>
<sequence>MKIKTVNILNFKNFEGSHTFNLNENINILYAENGFGKSTFFDALEWCLTGEINRFNEYDEFNDEDIINYNVNEYIHNCSVKIEFSNGSIERCFNVENLIKKGKTQVKVNYRDEKGRIIKLNGKKNINHLIKNKDCLGVNSLTNIKQTHILSQDQITNFINSENPKDRYQSLLSIMGIENKILIDNLKNINKKLNQNVSELQDKVLEYKNKQQYILDKKKIIDKDLLIKRISNLNLLEIKAKEIIELIRKNETIFIEEIYLDNNIKDKLKLEIIKYKEQLLMIDKIEVNKYKNIRNFKKDNDETIEKLSDLKYKMKTSILNKSKLEKNISEISKKEKQFKNIVKIKGDIKSKVNEIEKIKISIEDIKNYNILNKELEKISYAIKHKPEIEKNEKIIKKLIDEKNKLHKEIEQIIEYQDCDKKIVTDIEKSLSKSSTNHLVDMIDSLEKIKISFISKENINTCPVCSSNIQNIDIINEIDKNINGYKEIAFKLEGMSKELILSRESLLEKINLSNRNLKQLKKKLNTYTDNIEDLTIKIKNIAESRLYEKELINADIKVIRLTEAYKKTKIEDINKYKKLKKEIEDLEEIYKEDLELINDESENIGDILEKLKLNLVDENKEILEMKELEERLELTLKSNNEIVYRLDKSILDKKFDKDINELKVELDAQIKYLENKVKEIEEIYITLESYSFNIDRDREIKELKKVEESYSKKASLIIEKSENIKSYIYDLNTYSKECIEKYLNNSESPVKKYYNYLNPMPNKQSLHFNTSNEEEKLLIEIKYNEKSITRLANKTLSSGQLNVLALSIFLAMNEHQKMNDLNMIAIDDPIQNMDDINQFSVCDILGSIQKQMIFSTHDIEFLKLFLKKNSFKKGNITIFNFKSPYLTSDKVKIIDNN</sequence>
<evidence type="ECO:0000256" key="1">
    <source>
        <dbReference type="ARBA" id="ARBA00006930"/>
    </source>
</evidence>
<feature type="coiled-coil region" evidence="4">
    <location>
        <begin position="568"/>
        <end position="627"/>
    </location>
</feature>
<feature type="domain" description="Rad50/SbcC-type AAA" evidence="5">
    <location>
        <begin position="6"/>
        <end position="247"/>
    </location>
</feature>
<evidence type="ECO:0000256" key="4">
    <source>
        <dbReference type="SAM" id="Coils"/>
    </source>
</evidence>
<dbReference type="EMBL" id="JASKYM010000004">
    <property type="protein sequence ID" value="MDK2563930.1"/>
    <property type="molecule type" value="Genomic_DNA"/>
</dbReference>
<feature type="coiled-coil region" evidence="4">
    <location>
        <begin position="183"/>
        <end position="210"/>
    </location>
</feature>
<reference evidence="6 7" key="1">
    <citation type="submission" date="2023-05" db="EMBL/GenBank/DDBJ databases">
        <title>Rombocin, a short stable natural nisin variant, displays selective antimicrobial activity against Listeria monocytogenes and employs dual mode of action to kill target bacterial strains.</title>
        <authorList>
            <person name="Wambui J."/>
            <person name="Stephan R."/>
            <person name="Kuipers O.P."/>
        </authorList>
    </citation>
    <scope>NUCLEOTIDE SEQUENCE [LARGE SCALE GENOMIC DNA]</scope>
    <source>
        <strain evidence="6 7">RC002</strain>
    </source>
</reference>
<protein>
    <recommendedName>
        <fullName evidence="3">Nuclease SbcCD subunit C</fullName>
    </recommendedName>
</protein>
<accession>A0ABT7EAI7</accession>
<comment type="caution">
    <text evidence="6">The sequence shown here is derived from an EMBL/GenBank/DDBJ whole genome shotgun (WGS) entry which is preliminary data.</text>
</comment>
<dbReference type="InterPro" id="IPR038729">
    <property type="entry name" value="Rad50/SbcC_AAA"/>
</dbReference>
<evidence type="ECO:0000256" key="2">
    <source>
        <dbReference type="ARBA" id="ARBA00011322"/>
    </source>
</evidence>
<keyword evidence="4" id="KW-0175">Coiled coil</keyword>
<dbReference type="PANTHER" id="PTHR32114:SF2">
    <property type="entry name" value="ABC TRANSPORTER ABCH.3"/>
    <property type="match status" value="1"/>
</dbReference>
<feature type="coiled-coil region" evidence="4">
    <location>
        <begin position="388"/>
        <end position="415"/>
    </location>
</feature>
<feature type="coiled-coil region" evidence="4">
    <location>
        <begin position="502"/>
        <end position="543"/>
    </location>
</feature>
<dbReference type="Pfam" id="PF13476">
    <property type="entry name" value="AAA_23"/>
    <property type="match status" value="1"/>
</dbReference>
<dbReference type="PANTHER" id="PTHR32114">
    <property type="entry name" value="ABC TRANSPORTER ABCH.3"/>
    <property type="match status" value="1"/>
</dbReference>
<evidence type="ECO:0000259" key="5">
    <source>
        <dbReference type="Pfam" id="PF13476"/>
    </source>
</evidence>
<gene>
    <name evidence="6" type="ORF">QOZ84_10240</name>
</gene>
<dbReference type="RefSeq" id="WP_284132865.1">
    <property type="nucleotide sequence ID" value="NZ_JASKYM010000004.1"/>
</dbReference>
<dbReference type="Gene3D" id="3.40.50.300">
    <property type="entry name" value="P-loop containing nucleotide triphosphate hydrolases"/>
    <property type="match status" value="2"/>
</dbReference>
<dbReference type="Proteomes" id="UP001301012">
    <property type="component" value="Unassembled WGS sequence"/>
</dbReference>
<dbReference type="InterPro" id="IPR027417">
    <property type="entry name" value="P-loop_NTPase"/>
</dbReference>
<comment type="similarity">
    <text evidence="1">Belongs to the SMC family. SbcC subfamily.</text>
</comment>
<keyword evidence="7" id="KW-1185">Reference proteome</keyword>
<dbReference type="SUPFAM" id="SSF52540">
    <property type="entry name" value="P-loop containing nucleoside triphosphate hydrolases"/>
    <property type="match status" value="2"/>
</dbReference>
<comment type="subunit">
    <text evidence="2">Heterodimer of SbcC and SbcD.</text>
</comment>
<evidence type="ECO:0000256" key="3">
    <source>
        <dbReference type="ARBA" id="ARBA00013368"/>
    </source>
</evidence>
<evidence type="ECO:0000313" key="7">
    <source>
        <dbReference type="Proteomes" id="UP001301012"/>
    </source>
</evidence>
<evidence type="ECO:0000313" key="6">
    <source>
        <dbReference type="EMBL" id="MDK2563930.1"/>
    </source>
</evidence>
<proteinExistence type="inferred from homology"/>